<dbReference type="PANTHER" id="PTHR35089:SF1">
    <property type="entry name" value="CHAPERONE PROTEIN SKP"/>
    <property type="match status" value="1"/>
</dbReference>
<name>A0A923T852_9BACT</name>
<dbReference type="InterPro" id="IPR024930">
    <property type="entry name" value="Skp_dom_sf"/>
</dbReference>
<dbReference type="Gene3D" id="3.30.910.20">
    <property type="entry name" value="Skp domain"/>
    <property type="match status" value="1"/>
</dbReference>
<accession>A0A923T852</accession>
<proteinExistence type="inferred from homology"/>
<dbReference type="PANTHER" id="PTHR35089">
    <property type="entry name" value="CHAPERONE PROTEIN SKP"/>
    <property type="match status" value="1"/>
</dbReference>
<dbReference type="Pfam" id="PF03938">
    <property type="entry name" value="OmpH"/>
    <property type="match status" value="1"/>
</dbReference>
<comment type="similarity">
    <text evidence="1">Belongs to the Skp family.</text>
</comment>
<dbReference type="AlphaFoldDB" id="A0A923T852"/>
<dbReference type="RefSeq" id="WP_187466293.1">
    <property type="nucleotide sequence ID" value="NZ_JACSIT010000091.1"/>
</dbReference>
<dbReference type="Proteomes" id="UP000650081">
    <property type="component" value="Unassembled WGS sequence"/>
</dbReference>
<evidence type="ECO:0000313" key="4">
    <source>
        <dbReference type="Proteomes" id="UP000650081"/>
    </source>
</evidence>
<gene>
    <name evidence="3" type="ORF">H9S92_08555</name>
</gene>
<reference evidence="3" key="1">
    <citation type="submission" date="2020-08" db="EMBL/GenBank/DDBJ databases">
        <title>Lewinella bacteria from marine environments.</title>
        <authorList>
            <person name="Zhong Y."/>
        </authorList>
    </citation>
    <scope>NUCLEOTIDE SEQUENCE</scope>
    <source>
        <strain evidence="3">KCTC 42187</strain>
    </source>
</reference>
<evidence type="ECO:0000313" key="3">
    <source>
        <dbReference type="EMBL" id="MBC6994209.1"/>
    </source>
</evidence>
<dbReference type="SUPFAM" id="SSF111384">
    <property type="entry name" value="OmpH-like"/>
    <property type="match status" value="1"/>
</dbReference>
<dbReference type="SMART" id="SM00935">
    <property type="entry name" value="OmpH"/>
    <property type="match status" value="1"/>
</dbReference>
<sequence>MIRYFLGFSLLVFVATTGFGQRFGHLNFGNLLSEMPATAVAEKQLEAYNKEQLAIGEGMAKKLQADFASAEAKASTIPPVELRKLEAQLQKDQQAIRAFEQQMAVNLEKKRRELLGPIIKQAKDAIAAVGREKGYQMIFDSSLFNSLLFTGEGTDVLPLVKAKLGIQ</sequence>
<dbReference type="GO" id="GO:0050821">
    <property type="term" value="P:protein stabilization"/>
    <property type="evidence" value="ECO:0007669"/>
    <property type="project" value="TreeGrafter"/>
</dbReference>
<evidence type="ECO:0000256" key="2">
    <source>
        <dbReference type="ARBA" id="ARBA00022729"/>
    </source>
</evidence>
<organism evidence="3 4">
    <name type="scientific">Neolewinella lacunae</name>
    <dbReference type="NCBI Taxonomy" id="1517758"/>
    <lineage>
        <taxon>Bacteria</taxon>
        <taxon>Pseudomonadati</taxon>
        <taxon>Bacteroidota</taxon>
        <taxon>Saprospiria</taxon>
        <taxon>Saprospirales</taxon>
        <taxon>Lewinellaceae</taxon>
        <taxon>Neolewinella</taxon>
    </lineage>
</organism>
<evidence type="ECO:0000256" key="1">
    <source>
        <dbReference type="ARBA" id="ARBA00009091"/>
    </source>
</evidence>
<dbReference type="InterPro" id="IPR005632">
    <property type="entry name" value="Chaperone_Skp"/>
</dbReference>
<dbReference type="GO" id="GO:0051082">
    <property type="term" value="F:unfolded protein binding"/>
    <property type="evidence" value="ECO:0007669"/>
    <property type="project" value="InterPro"/>
</dbReference>
<protein>
    <submittedName>
        <fullName evidence="3">OmpH family outer membrane protein</fullName>
    </submittedName>
</protein>
<keyword evidence="4" id="KW-1185">Reference proteome</keyword>
<comment type="caution">
    <text evidence="3">The sequence shown here is derived from an EMBL/GenBank/DDBJ whole genome shotgun (WGS) entry which is preliminary data.</text>
</comment>
<keyword evidence="2" id="KW-0732">Signal</keyword>
<dbReference type="EMBL" id="JACSIT010000091">
    <property type="protein sequence ID" value="MBC6994209.1"/>
    <property type="molecule type" value="Genomic_DNA"/>
</dbReference>
<dbReference type="GO" id="GO:0005829">
    <property type="term" value="C:cytosol"/>
    <property type="evidence" value="ECO:0007669"/>
    <property type="project" value="TreeGrafter"/>
</dbReference>